<accession>A0A3S2W0U2</accession>
<dbReference type="RefSeq" id="WP_127742229.1">
    <property type="nucleotide sequence ID" value="NZ_CAJCKN010000031.1"/>
</dbReference>
<dbReference type="GeneID" id="87620551"/>
<protein>
    <submittedName>
        <fullName evidence="1">Uncharacterized protein</fullName>
    </submittedName>
</protein>
<evidence type="ECO:0000313" key="2">
    <source>
        <dbReference type="Proteomes" id="UP000288024"/>
    </source>
</evidence>
<name>A0A3S2W0U2_9BACI</name>
<proteinExistence type="predicted"/>
<dbReference type="Proteomes" id="UP000288024">
    <property type="component" value="Unassembled WGS sequence"/>
</dbReference>
<organism evidence="1 2">
    <name type="scientific">Niallia taxi</name>
    <dbReference type="NCBI Taxonomy" id="2499688"/>
    <lineage>
        <taxon>Bacteria</taxon>
        <taxon>Bacillati</taxon>
        <taxon>Bacillota</taxon>
        <taxon>Bacilli</taxon>
        <taxon>Bacillales</taxon>
        <taxon>Bacillaceae</taxon>
        <taxon>Niallia</taxon>
    </lineage>
</organism>
<dbReference type="EMBL" id="RZTZ01000020">
    <property type="protein sequence ID" value="RVT56992.1"/>
    <property type="molecule type" value="Genomic_DNA"/>
</dbReference>
<dbReference type="AlphaFoldDB" id="A0A3S2W0U2"/>
<keyword evidence="2" id="KW-1185">Reference proteome</keyword>
<gene>
    <name evidence="1" type="ORF">EM808_25645</name>
</gene>
<comment type="caution">
    <text evidence="1">The sequence shown here is derived from an EMBL/GenBank/DDBJ whole genome shotgun (WGS) entry which is preliminary data.</text>
</comment>
<sequence>MKKSLWTSEIRFISGNKEVLEFADEEKAIQFYNILLSTQKGDFVSIFLDTGLTETLININNIETITKPKKMMDISTLI</sequence>
<evidence type="ECO:0000313" key="1">
    <source>
        <dbReference type="EMBL" id="RVT56992.1"/>
    </source>
</evidence>
<reference evidence="1 2" key="1">
    <citation type="submission" date="2019-01" db="EMBL/GenBank/DDBJ databases">
        <title>Bacillus sp. M5HDSG1-1, whole genome shotgun sequence.</title>
        <authorList>
            <person name="Tuo L."/>
        </authorList>
    </citation>
    <scope>NUCLEOTIDE SEQUENCE [LARGE SCALE GENOMIC DNA]</scope>
    <source>
        <strain evidence="1 2">M5HDSG1-1</strain>
    </source>
</reference>